<dbReference type="Proteomes" id="UP000215914">
    <property type="component" value="Unassembled WGS sequence"/>
</dbReference>
<evidence type="ECO:0000313" key="1">
    <source>
        <dbReference type="EMBL" id="KAF5781004.1"/>
    </source>
</evidence>
<accession>A0A9K3HMK1</accession>
<name>A0A9K3HMK1_HELAN</name>
<dbReference type="Gramene" id="mRNA:HanXRQr2_Chr11g0478401">
    <property type="protein sequence ID" value="mRNA:HanXRQr2_Chr11g0478401"/>
    <property type="gene ID" value="HanXRQr2_Chr11g0478401"/>
</dbReference>
<gene>
    <name evidence="1" type="ORF">HanXRQr2_Chr11g0478401</name>
</gene>
<reference evidence="1" key="2">
    <citation type="submission" date="2020-06" db="EMBL/GenBank/DDBJ databases">
        <title>Helianthus annuus Genome sequencing and assembly Release 2.</title>
        <authorList>
            <person name="Gouzy J."/>
            <person name="Langlade N."/>
            <person name="Munos S."/>
        </authorList>
    </citation>
    <scope>NUCLEOTIDE SEQUENCE</scope>
    <source>
        <tissue evidence="1">Leaves</tissue>
    </source>
</reference>
<comment type="caution">
    <text evidence="1">The sequence shown here is derived from an EMBL/GenBank/DDBJ whole genome shotgun (WGS) entry which is preliminary data.</text>
</comment>
<dbReference type="EMBL" id="MNCJ02000326">
    <property type="protein sequence ID" value="KAF5781004.1"/>
    <property type="molecule type" value="Genomic_DNA"/>
</dbReference>
<protein>
    <submittedName>
        <fullName evidence="1">Uncharacterized protein</fullName>
    </submittedName>
</protein>
<organism evidence="1 2">
    <name type="scientific">Helianthus annuus</name>
    <name type="common">Common sunflower</name>
    <dbReference type="NCBI Taxonomy" id="4232"/>
    <lineage>
        <taxon>Eukaryota</taxon>
        <taxon>Viridiplantae</taxon>
        <taxon>Streptophyta</taxon>
        <taxon>Embryophyta</taxon>
        <taxon>Tracheophyta</taxon>
        <taxon>Spermatophyta</taxon>
        <taxon>Magnoliopsida</taxon>
        <taxon>eudicotyledons</taxon>
        <taxon>Gunneridae</taxon>
        <taxon>Pentapetalae</taxon>
        <taxon>asterids</taxon>
        <taxon>campanulids</taxon>
        <taxon>Asterales</taxon>
        <taxon>Asteraceae</taxon>
        <taxon>Asteroideae</taxon>
        <taxon>Heliantheae alliance</taxon>
        <taxon>Heliantheae</taxon>
        <taxon>Helianthus</taxon>
    </lineage>
</organism>
<evidence type="ECO:0000313" key="2">
    <source>
        <dbReference type="Proteomes" id="UP000215914"/>
    </source>
</evidence>
<keyword evidence="2" id="KW-1185">Reference proteome</keyword>
<reference evidence="1" key="1">
    <citation type="journal article" date="2017" name="Nature">
        <title>The sunflower genome provides insights into oil metabolism, flowering and Asterid evolution.</title>
        <authorList>
            <person name="Badouin H."/>
            <person name="Gouzy J."/>
            <person name="Grassa C.J."/>
            <person name="Murat F."/>
            <person name="Staton S.E."/>
            <person name="Cottret L."/>
            <person name="Lelandais-Briere C."/>
            <person name="Owens G.L."/>
            <person name="Carrere S."/>
            <person name="Mayjonade B."/>
            <person name="Legrand L."/>
            <person name="Gill N."/>
            <person name="Kane N.C."/>
            <person name="Bowers J.E."/>
            <person name="Hubner S."/>
            <person name="Bellec A."/>
            <person name="Berard A."/>
            <person name="Berges H."/>
            <person name="Blanchet N."/>
            <person name="Boniface M.C."/>
            <person name="Brunel D."/>
            <person name="Catrice O."/>
            <person name="Chaidir N."/>
            <person name="Claudel C."/>
            <person name="Donnadieu C."/>
            <person name="Faraut T."/>
            <person name="Fievet G."/>
            <person name="Helmstetter N."/>
            <person name="King M."/>
            <person name="Knapp S.J."/>
            <person name="Lai Z."/>
            <person name="Le Paslier M.C."/>
            <person name="Lippi Y."/>
            <person name="Lorenzon L."/>
            <person name="Mandel J.R."/>
            <person name="Marage G."/>
            <person name="Marchand G."/>
            <person name="Marquand E."/>
            <person name="Bret-Mestries E."/>
            <person name="Morien E."/>
            <person name="Nambeesan S."/>
            <person name="Nguyen T."/>
            <person name="Pegot-Espagnet P."/>
            <person name="Pouilly N."/>
            <person name="Raftis F."/>
            <person name="Sallet E."/>
            <person name="Schiex T."/>
            <person name="Thomas J."/>
            <person name="Vandecasteele C."/>
            <person name="Vares D."/>
            <person name="Vear F."/>
            <person name="Vautrin S."/>
            <person name="Crespi M."/>
            <person name="Mangin B."/>
            <person name="Burke J.M."/>
            <person name="Salse J."/>
            <person name="Munos S."/>
            <person name="Vincourt P."/>
            <person name="Rieseberg L.H."/>
            <person name="Langlade N.B."/>
        </authorList>
    </citation>
    <scope>NUCLEOTIDE SEQUENCE</scope>
    <source>
        <tissue evidence="1">Leaves</tissue>
    </source>
</reference>
<proteinExistence type="predicted"/>
<sequence length="97" mass="11346">MSASPVSASACYDFCIPPPLPPMYLNQKPGRLNRDGRHHNARHYTSYRYHRTHRHYSTATTLVRLAFCYVDMIYEQTPCIRNFESSLPHDDFIILTI</sequence>
<dbReference type="AlphaFoldDB" id="A0A9K3HMK1"/>